<protein>
    <submittedName>
        <fullName evidence="1">Uncharacterized protein</fullName>
    </submittedName>
</protein>
<gene>
    <name evidence="1" type="ORF">VKT23_004289</name>
</gene>
<evidence type="ECO:0000313" key="2">
    <source>
        <dbReference type="Proteomes" id="UP001498398"/>
    </source>
</evidence>
<sequence>MSIWSCRFWAAYVVLQIAHLREDWKLLQARTRSYRKVKGTSLNDNEKKEIQKRWDAYWNEVVVNFANLPLALNWSMQNDFIKSDVLVSILNLVAAIASFRSGWKATALSSSATDVVQPPEPLEDAVVATGYEVTD</sequence>
<accession>A0ABR1JWK2</accession>
<reference evidence="1 2" key="1">
    <citation type="submission" date="2024-01" db="EMBL/GenBank/DDBJ databases">
        <title>A draft genome for the cacao thread blight pathogen Marasmiellus scandens.</title>
        <authorList>
            <person name="Baruah I.K."/>
            <person name="Leung J."/>
            <person name="Bukari Y."/>
            <person name="Amoako-Attah I."/>
            <person name="Meinhardt L.W."/>
            <person name="Bailey B.A."/>
            <person name="Cohen S.P."/>
        </authorList>
    </citation>
    <scope>NUCLEOTIDE SEQUENCE [LARGE SCALE GENOMIC DNA]</scope>
    <source>
        <strain evidence="1 2">GH-19</strain>
    </source>
</reference>
<dbReference type="Proteomes" id="UP001498398">
    <property type="component" value="Unassembled WGS sequence"/>
</dbReference>
<proteinExistence type="predicted"/>
<dbReference type="EMBL" id="JBANRG010000004">
    <property type="protein sequence ID" value="KAK7467231.1"/>
    <property type="molecule type" value="Genomic_DNA"/>
</dbReference>
<evidence type="ECO:0000313" key="1">
    <source>
        <dbReference type="EMBL" id="KAK7467231.1"/>
    </source>
</evidence>
<organism evidence="1 2">
    <name type="scientific">Marasmiellus scandens</name>
    <dbReference type="NCBI Taxonomy" id="2682957"/>
    <lineage>
        <taxon>Eukaryota</taxon>
        <taxon>Fungi</taxon>
        <taxon>Dikarya</taxon>
        <taxon>Basidiomycota</taxon>
        <taxon>Agaricomycotina</taxon>
        <taxon>Agaricomycetes</taxon>
        <taxon>Agaricomycetidae</taxon>
        <taxon>Agaricales</taxon>
        <taxon>Marasmiineae</taxon>
        <taxon>Omphalotaceae</taxon>
        <taxon>Marasmiellus</taxon>
    </lineage>
</organism>
<comment type="caution">
    <text evidence="1">The sequence shown here is derived from an EMBL/GenBank/DDBJ whole genome shotgun (WGS) entry which is preliminary data.</text>
</comment>
<keyword evidence="2" id="KW-1185">Reference proteome</keyword>
<name>A0ABR1JWK2_9AGAR</name>